<reference evidence="1 2" key="1">
    <citation type="submission" date="2022-05" db="EMBL/GenBank/DDBJ databases">
        <authorList>
            <consortium name="Genoscope - CEA"/>
            <person name="William W."/>
        </authorList>
    </citation>
    <scope>NUCLEOTIDE SEQUENCE [LARGE SCALE GENOMIC DNA]</scope>
</reference>
<proteinExistence type="predicted"/>
<name>A0AAU9WLR8_9CNID</name>
<dbReference type="Proteomes" id="UP001159428">
    <property type="component" value="Unassembled WGS sequence"/>
</dbReference>
<dbReference type="EMBL" id="CALNXJ010000016">
    <property type="protein sequence ID" value="CAH3118431.1"/>
    <property type="molecule type" value="Genomic_DNA"/>
</dbReference>
<dbReference type="AlphaFoldDB" id="A0AAU9WLR8"/>
<organism evidence="1 2">
    <name type="scientific">Pocillopora meandrina</name>
    <dbReference type="NCBI Taxonomy" id="46732"/>
    <lineage>
        <taxon>Eukaryota</taxon>
        <taxon>Metazoa</taxon>
        <taxon>Cnidaria</taxon>
        <taxon>Anthozoa</taxon>
        <taxon>Hexacorallia</taxon>
        <taxon>Scleractinia</taxon>
        <taxon>Astrocoeniina</taxon>
        <taxon>Pocilloporidae</taxon>
        <taxon>Pocillopora</taxon>
    </lineage>
</organism>
<accession>A0AAU9WLR8</accession>
<evidence type="ECO:0000313" key="2">
    <source>
        <dbReference type="Proteomes" id="UP001159428"/>
    </source>
</evidence>
<gene>
    <name evidence="1" type="ORF">PMEA_00007339</name>
</gene>
<sequence>KWCTFENDTQYSVMITDKDGTRALDPGKSTTNYDIPAGSHVILVLKLPKTDKTIHFPSSRYNNSTQKITLSDQLLIKLWQKSVVEKLKSKIGEEEPKWCTFENDTQYSVMITDKDGTRALDPGKSTTNYDIPAGSHMILVLKLPKEDKKIDFPSSRFNNSMQKISQIFANQMKKN</sequence>
<evidence type="ECO:0000313" key="1">
    <source>
        <dbReference type="EMBL" id="CAH3118431.1"/>
    </source>
</evidence>
<feature type="non-terminal residue" evidence="1">
    <location>
        <position position="1"/>
    </location>
</feature>
<keyword evidence="2" id="KW-1185">Reference proteome</keyword>
<comment type="caution">
    <text evidence="1">The sequence shown here is derived from an EMBL/GenBank/DDBJ whole genome shotgun (WGS) entry which is preliminary data.</text>
</comment>
<protein>
    <submittedName>
        <fullName evidence="1">Uncharacterized protein</fullName>
    </submittedName>
</protein>